<evidence type="ECO:0000313" key="2">
    <source>
        <dbReference type="Proteomes" id="UP000887572"/>
    </source>
</evidence>
<protein>
    <submittedName>
        <fullName evidence="3">Uncharacterized protein</fullName>
    </submittedName>
</protein>
<dbReference type="AlphaFoldDB" id="A0A914H2N0"/>
<proteinExistence type="predicted"/>
<dbReference type="WBParaSite" id="Gr19_v10_g13310.t1">
    <property type="protein sequence ID" value="Gr19_v10_g13310.t1"/>
    <property type="gene ID" value="Gr19_v10_g13310"/>
</dbReference>
<reference evidence="3" key="1">
    <citation type="submission" date="2022-11" db="UniProtKB">
        <authorList>
            <consortium name="WormBaseParasite"/>
        </authorList>
    </citation>
    <scope>IDENTIFICATION</scope>
</reference>
<evidence type="ECO:0000313" key="3">
    <source>
        <dbReference type="WBParaSite" id="Gr19_v10_g13310.t1"/>
    </source>
</evidence>
<keyword evidence="2" id="KW-1185">Reference proteome</keyword>
<name>A0A914H2N0_GLORO</name>
<feature type="compositionally biased region" description="Polar residues" evidence="1">
    <location>
        <begin position="46"/>
        <end position="60"/>
    </location>
</feature>
<sequence length="68" mass="7785">MDCQLKKVPLESETPMFGLLVIFGWQCQQLNNRLVGEEEANQLLQATNSRGSQWKGNRPSNIRHQKST</sequence>
<organism evidence="2 3">
    <name type="scientific">Globodera rostochiensis</name>
    <name type="common">Golden nematode worm</name>
    <name type="synonym">Heterodera rostochiensis</name>
    <dbReference type="NCBI Taxonomy" id="31243"/>
    <lineage>
        <taxon>Eukaryota</taxon>
        <taxon>Metazoa</taxon>
        <taxon>Ecdysozoa</taxon>
        <taxon>Nematoda</taxon>
        <taxon>Chromadorea</taxon>
        <taxon>Rhabditida</taxon>
        <taxon>Tylenchina</taxon>
        <taxon>Tylenchomorpha</taxon>
        <taxon>Tylenchoidea</taxon>
        <taxon>Heteroderidae</taxon>
        <taxon>Heteroderinae</taxon>
        <taxon>Globodera</taxon>
    </lineage>
</organism>
<accession>A0A914H2N0</accession>
<evidence type="ECO:0000256" key="1">
    <source>
        <dbReference type="SAM" id="MobiDB-lite"/>
    </source>
</evidence>
<feature type="region of interest" description="Disordered" evidence="1">
    <location>
        <begin position="46"/>
        <end position="68"/>
    </location>
</feature>
<dbReference type="Proteomes" id="UP000887572">
    <property type="component" value="Unplaced"/>
</dbReference>